<keyword evidence="3" id="KW-1185">Reference proteome</keyword>
<accession>A0A2T4IZX3</accession>
<comment type="caution">
    <text evidence="2">The sequence shown here is derived from an EMBL/GenBank/DDBJ whole genome shotgun (WGS) entry which is preliminary data.</text>
</comment>
<evidence type="ECO:0000313" key="3">
    <source>
        <dbReference type="Proteomes" id="UP000240259"/>
    </source>
</evidence>
<keyword evidence="1" id="KW-1133">Transmembrane helix</keyword>
<dbReference type="EMBL" id="PZJX01000014">
    <property type="protein sequence ID" value="PTE11216.1"/>
    <property type="molecule type" value="Genomic_DNA"/>
</dbReference>
<keyword evidence="1" id="KW-0472">Membrane</keyword>
<organism evidence="2 3">
    <name type="scientific">Mesorhizobium helmanticense</name>
    <dbReference type="NCBI Taxonomy" id="1776423"/>
    <lineage>
        <taxon>Bacteria</taxon>
        <taxon>Pseudomonadati</taxon>
        <taxon>Pseudomonadota</taxon>
        <taxon>Alphaproteobacteria</taxon>
        <taxon>Hyphomicrobiales</taxon>
        <taxon>Phyllobacteriaceae</taxon>
        <taxon>Mesorhizobium</taxon>
    </lineage>
</organism>
<evidence type="ECO:0000256" key="1">
    <source>
        <dbReference type="SAM" id="Phobius"/>
    </source>
</evidence>
<proteinExistence type="predicted"/>
<dbReference type="Proteomes" id="UP000240259">
    <property type="component" value="Unassembled WGS sequence"/>
</dbReference>
<reference evidence="2 3" key="1">
    <citation type="submission" date="2018-03" db="EMBL/GenBank/DDBJ databases">
        <title>Genome sequence of the symbiotic type strain Mesorhizobium helmanticense CSLC115NT isolated from Lotus corniculatus nodules.</title>
        <authorList>
            <person name="Sannazzaro A.I."/>
            <person name="Torres Tejerizo G.A."/>
            <person name="Dip D."/>
            <person name="Caballero M."/>
            <person name="Pistorio M."/>
            <person name="Estrella M.J."/>
        </authorList>
    </citation>
    <scope>NUCLEOTIDE SEQUENCE [LARGE SCALE GENOMIC DNA]</scope>
    <source>
        <strain evidence="2 3">CSLC115N</strain>
    </source>
</reference>
<name>A0A2T4IZX3_9HYPH</name>
<dbReference type="OrthoDB" id="8100626at2"/>
<feature type="transmembrane region" description="Helical" evidence="1">
    <location>
        <begin position="66"/>
        <end position="87"/>
    </location>
</feature>
<sequence>MASRKSMRPYKSSAVAAGIGPLDSPIVDALSWRGCLGKSRWFELFALMAPPCLFAVLAGWTTDAGARSFLICLAIYSDALIALLWFVEKDDAQIEPLPCHPRPWRTVRCVRGQGDDRPQFLQPVAVAKTHGRRSARHRALRGDRGPILITVAFNCERLA</sequence>
<keyword evidence="1" id="KW-0812">Transmembrane</keyword>
<dbReference type="AlphaFoldDB" id="A0A2T4IZX3"/>
<protein>
    <submittedName>
        <fullName evidence="2">Uncharacterized protein</fullName>
    </submittedName>
</protein>
<gene>
    <name evidence="2" type="ORF">C9427_06590</name>
</gene>
<evidence type="ECO:0000313" key="2">
    <source>
        <dbReference type="EMBL" id="PTE11216.1"/>
    </source>
</evidence>
<feature type="transmembrane region" description="Helical" evidence="1">
    <location>
        <begin position="41"/>
        <end position="60"/>
    </location>
</feature>
<dbReference type="RefSeq" id="WP_107648330.1">
    <property type="nucleotide sequence ID" value="NZ_PZJX01000014.1"/>
</dbReference>